<keyword evidence="6" id="KW-0800">Toxin</keyword>
<evidence type="ECO:0000256" key="5">
    <source>
        <dbReference type="ARBA" id="ARBA00022842"/>
    </source>
</evidence>
<dbReference type="Gene3D" id="3.40.50.1010">
    <property type="entry name" value="5'-nuclease"/>
    <property type="match status" value="1"/>
</dbReference>
<dbReference type="InterPro" id="IPR002716">
    <property type="entry name" value="PIN_dom"/>
</dbReference>
<keyword evidence="4 6" id="KW-0378">Hydrolase</keyword>
<dbReference type="InterPro" id="IPR029060">
    <property type="entry name" value="PIN-like_dom_sf"/>
</dbReference>
<keyword evidence="2 6" id="KW-0540">Nuclease</keyword>
<evidence type="ECO:0000259" key="7">
    <source>
        <dbReference type="Pfam" id="PF01850"/>
    </source>
</evidence>
<proteinExistence type="inferred from homology"/>
<evidence type="ECO:0000256" key="6">
    <source>
        <dbReference type="HAMAP-Rule" id="MF_00265"/>
    </source>
</evidence>
<comment type="cofactor">
    <cofactor evidence="6">
        <name>Mg(2+)</name>
        <dbReference type="ChEBI" id="CHEBI:18420"/>
    </cofactor>
</comment>
<protein>
    <recommendedName>
        <fullName evidence="6">Ribonuclease VapC</fullName>
        <shortName evidence="6">RNase VapC</shortName>
        <ecNumber evidence="6">3.1.-.-</ecNumber>
    </recommendedName>
    <alternativeName>
        <fullName evidence="6">Toxin VapC</fullName>
    </alternativeName>
</protein>
<evidence type="ECO:0000256" key="4">
    <source>
        <dbReference type="ARBA" id="ARBA00022801"/>
    </source>
</evidence>
<dbReference type="Pfam" id="PF01850">
    <property type="entry name" value="PIN"/>
    <property type="match status" value="1"/>
</dbReference>
<keyword evidence="1 6" id="KW-1277">Toxin-antitoxin system</keyword>
<dbReference type="HAMAP" id="MF_00265">
    <property type="entry name" value="VapC_Nob1"/>
    <property type="match status" value="1"/>
</dbReference>
<gene>
    <name evidence="6" type="primary">vapC</name>
    <name evidence="8" type="ORF">M2152_001699</name>
</gene>
<comment type="caution">
    <text evidence="8">The sequence shown here is derived from an EMBL/GenBank/DDBJ whole genome shotgun (WGS) entry which is preliminary data.</text>
</comment>
<evidence type="ECO:0000256" key="1">
    <source>
        <dbReference type="ARBA" id="ARBA00022649"/>
    </source>
</evidence>
<dbReference type="EMBL" id="JARXVQ010000001">
    <property type="protein sequence ID" value="MDH6181517.1"/>
    <property type="molecule type" value="Genomic_DNA"/>
</dbReference>
<feature type="domain" description="PIN" evidence="7">
    <location>
        <begin position="1"/>
        <end position="120"/>
    </location>
</feature>
<name>A0ABT6KQP7_9MICO</name>
<keyword evidence="5 6" id="KW-0460">Magnesium</keyword>
<keyword evidence="3 6" id="KW-0479">Metal-binding</keyword>
<comment type="function">
    <text evidence="6">Toxic component of a toxin-antitoxin (TA) system. An RNase.</text>
</comment>
<accession>A0ABT6KQP7</accession>
<comment type="similarity">
    <text evidence="6">Belongs to the PINc/VapC protein family.</text>
</comment>
<sequence length="136" mass="14741">MILDTSVLLSYLDRNEPAHDRATALIDTYRGSLVVSPLVLAEVDYLLLTRGGLDAEIAGMRELASGAWEIASFTSEDLLDALGVVERYPALAVGATDASLVVLAHRYGTRTIATLDRRHFEVLRSLDGKPFDVVPG</sequence>
<dbReference type="EC" id="3.1.-.-" evidence="6"/>
<evidence type="ECO:0000313" key="9">
    <source>
        <dbReference type="Proteomes" id="UP001160142"/>
    </source>
</evidence>
<dbReference type="RefSeq" id="WP_322133830.1">
    <property type="nucleotide sequence ID" value="NZ_CP085036.1"/>
</dbReference>
<evidence type="ECO:0000313" key="8">
    <source>
        <dbReference type="EMBL" id="MDH6181517.1"/>
    </source>
</evidence>
<dbReference type="Proteomes" id="UP001160142">
    <property type="component" value="Unassembled WGS sequence"/>
</dbReference>
<feature type="binding site" evidence="6">
    <location>
        <position position="97"/>
    </location>
    <ligand>
        <name>Mg(2+)</name>
        <dbReference type="ChEBI" id="CHEBI:18420"/>
    </ligand>
</feature>
<feature type="binding site" evidence="6">
    <location>
        <position position="4"/>
    </location>
    <ligand>
        <name>Mg(2+)</name>
        <dbReference type="ChEBI" id="CHEBI:18420"/>
    </ligand>
</feature>
<evidence type="ECO:0000256" key="2">
    <source>
        <dbReference type="ARBA" id="ARBA00022722"/>
    </source>
</evidence>
<organism evidence="8 9">
    <name type="scientific">Antiquaquibacter oligotrophicus</name>
    <dbReference type="NCBI Taxonomy" id="2880260"/>
    <lineage>
        <taxon>Bacteria</taxon>
        <taxon>Bacillati</taxon>
        <taxon>Actinomycetota</taxon>
        <taxon>Actinomycetes</taxon>
        <taxon>Micrococcales</taxon>
        <taxon>Microbacteriaceae</taxon>
        <taxon>Antiquaquibacter</taxon>
    </lineage>
</organism>
<keyword evidence="9" id="KW-1185">Reference proteome</keyword>
<dbReference type="SUPFAM" id="SSF88723">
    <property type="entry name" value="PIN domain-like"/>
    <property type="match status" value="1"/>
</dbReference>
<reference evidence="8 9" key="1">
    <citation type="submission" date="2023-04" db="EMBL/GenBank/DDBJ databases">
        <title>Genome Encyclopedia of Bacteria and Archaea VI: Functional Genomics of Type Strains.</title>
        <authorList>
            <person name="Whitman W."/>
        </authorList>
    </citation>
    <scope>NUCLEOTIDE SEQUENCE [LARGE SCALE GENOMIC DNA]</scope>
    <source>
        <strain evidence="8 9">SG_E_30_P1</strain>
    </source>
</reference>
<dbReference type="InterPro" id="IPR022907">
    <property type="entry name" value="VapC_family"/>
</dbReference>
<evidence type="ECO:0000256" key="3">
    <source>
        <dbReference type="ARBA" id="ARBA00022723"/>
    </source>
</evidence>